<protein>
    <submittedName>
        <fullName evidence="9">TonB-linked outer membrane protein, SusC/RagA family</fullName>
    </submittedName>
</protein>
<evidence type="ECO:0000256" key="3">
    <source>
        <dbReference type="ARBA" id="ARBA00022452"/>
    </source>
</evidence>
<evidence type="ECO:0000259" key="8">
    <source>
        <dbReference type="Pfam" id="PF07715"/>
    </source>
</evidence>
<dbReference type="InterPro" id="IPR023996">
    <property type="entry name" value="TonB-dep_OMP_SusC/RagA"/>
</dbReference>
<keyword evidence="10" id="KW-1185">Reference proteome</keyword>
<sequence length="1073" mass="120080">MRTLRYLLIGLMVFVFQTLQAQEFLQGTVLEKDSGIPMAGALVLITPDVGSTVADEEGEFRMELEAGSYELRISFMGYKTLTSKVTVPVGEELLLELEPMEMGLDEVEVVSTGYQEIPKDRASGSFVTLDEELIDRRVSTNLVDRLEDVTSGLIFNRAGDQTRDPISIRGRSTLGVFSQPLIVIDNFPYDGSLDDINPNDVESITVLRDAAAASIWGARAGNGVIVITTKLGKRNQEMKVSLTANSNWIQKPDPFLSPVMGINEFITIEEQLFESGYYNSTFSNPTRPAVTPVVETLYQEREGLITAEEADRRIAAYRSYDLREDIQQYLYRPQLNQQYNIGLSGGSASHSYMISLGYDDQRLSEVGNSNNRFTLNVKNDFRLVNDKLGVQVGFYGAKSREVDQNAGPGDLSFTSAQTMYPYARLADENGNPLAVTNRFINSFKQEAEAAGLLDWDYVPLDEIGLSPTKDYLDDWRLNLGMDYALLKGLKAKILYQYWQMNSRSETLYDQDSYYAREEINLFSEFDENGNLIRNIPYGGILQHSSRLSNSHSARAMVEYAGDWGNKWEFNSLAGAELKMLDFETSSQRLYGYNAETGSTQKVDYLSVFPQYNFPLIMSPVTHADGVGAGADRFYSLFANASLSYSNRYLLTLSARKDASNLFGVEANQRAVPLWSAGLGWTLSEEDFYHWEGMPYLKLRVSYGFNGNVDRSLSAFTTARIATRNTLTNLPYAQIVNPPNRNLRWERIKITNVGLDMESKNGRISGTLEFYLKDGLDLIGQSPYPPSAGILTFTGNNASMRTTGYDLQLNTRNLTGGLKWNTAFLLSGLKERVTDYEIESPVASILDRGASGGGGGVNYPVEGRPLFSFYSLPWAGLNPDTGAPRGLLDGEPSEDYRTLVNEASLESIVFHGPARPTTFGSLRNTFSYKGVSLSANISYRFGYYFRRTSVQYSSIQMGRGGHSDYELRWQNPGDELVTQIPSQPASIDNLRDTFYRNSSVLVEKGDHIRLQDVRLGYSIPKQGTGLFSKMERAELFLYANNLGMIWKATDTDWDPDFGRQIPRKSIAFGIQLDF</sequence>
<dbReference type="PROSITE" id="PS52016">
    <property type="entry name" value="TONB_DEPENDENT_REC_3"/>
    <property type="match status" value="1"/>
</dbReference>
<dbReference type="Pfam" id="PF07715">
    <property type="entry name" value="Plug"/>
    <property type="match status" value="1"/>
</dbReference>
<dbReference type="InterPro" id="IPR037066">
    <property type="entry name" value="Plug_dom_sf"/>
</dbReference>
<comment type="similarity">
    <text evidence="7">Belongs to the TonB-dependent receptor family.</text>
</comment>
<evidence type="ECO:0000313" key="10">
    <source>
        <dbReference type="Proteomes" id="UP000199673"/>
    </source>
</evidence>
<name>A0A1I7E550_9BACT</name>
<dbReference type="Gene3D" id="2.170.130.10">
    <property type="entry name" value="TonB-dependent receptor, plug domain"/>
    <property type="match status" value="1"/>
</dbReference>
<evidence type="ECO:0000256" key="5">
    <source>
        <dbReference type="ARBA" id="ARBA00023136"/>
    </source>
</evidence>
<dbReference type="Proteomes" id="UP000199673">
    <property type="component" value="Unassembled WGS sequence"/>
</dbReference>
<dbReference type="STRING" id="305507.SAMN04489724_0086"/>
<dbReference type="Gene3D" id="2.60.40.1120">
    <property type="entry name" value="Carboxypeptidase-like, regulatory domain"/>
    <property type="match status" value="1"/>
</dbReference>
<organism evidence="9 10">
    <name type="scientific">Algoriphagus locisalis</name>
    <dbReference type="NCBI Taxonomy" id="305507"/>
    <lineage>
        <taxon>Bacteria</taxon>
        <taxon>Pseudomonadati</taxon>
        <taxon>Bacteroidota</taxon>
        <taxon>Cytophagia</taxon>
        <taxon>Cytophagales</taxon>
        <taxon>Cyclobacteriaceae</taxon>
        <taxon>Algoriphagus</taxon>
    </lineage>
</organism>
<evidence type="ECO:0000256" key="2">
    <source>
        <dbReference type="ARBA" id="ARBA00022448"/>
    </source>
</evidence>
<dbReference type="RefSeq" id="WP_091698102.1">
    <property type="nucleotide sequence ID" value="NZ_FPBF01000010.1"/>
</dbReference>
<dbReference type="AlphaFoldDB" id="A0A1I7E550"/>
<dbReference type="NCBIfam" id="TIGR04057">
    <property type="entry name" value="SusC_RagA_signa"/>
    <property type="match status" value="1"/>
</dbReference>
<keyword evidence="3 7" id="KW-1134">Transmembrane beta strand</keyword>
<gene>
    <name evidence="9" type="ORF">SAMN04489724_0086</name>
</gene>
<keyword evidence="2 7" id="KW-0813">Transport</keyword>
<dbReference type="OrthoDB" id="9768177at2"/>
<dbReference type="Pfam" id="PF13715">
    <property type="entry name" value="CarbopepD_reg_2"/>
    <property type="match status" value="1"/>
</dbReference>
<dbReference type="InterPro" id="IPR023997">
    <property type="entry name" value="TonB-dep_OMP_SusC/RagA_CS"/>
</dbReference>
<dbReference type="InterPro" id="IPR012910">
    <property type="entry name" value="Plug_dom"/>
</dbReference>
<dbReference type="SUPFAM" id="SSF56935">
    <property type="entry name" value="Porins"/>
    <property type="match status" value="1"/>
</dbReference>
<dbReference type="NCBIfam" id="TIGR04056">
    <property type="entry name" value="OMP_RagA_SusC"/>
    <property type="match status" value="1"/>
</dbReference>
<dbReference type="InterPro" id="IPR008969">
    <property type="entry name" value="CarboxyPept-like_regulatory"/>
</dbReference>
<keyword evidence="5 7" id="KW-0472">Membrane</keyword>
<keyword evidence="4 7" id="KW-0812">Transmembrane</keyword>
<dbReference type="Gene3D" id="2.40.170.20">
    <property type="entry name" value="TonB-dependent receptor, beta-barrel domain"/>
    <property type="match status" value="1"/>
</dbReference>
<dbReference type="EMBL" id="FPBF01000010">
    <property type="protein sequence ID" value="SFU19056.1"/>
    <property type="molecule type" value="Genomic_DNA"/>
</dbReference>
<feature type="domain" description="TonB-dependent receptor plug" evidence="8">
    <location>
        <begin position="120"/>
        <end position="224"/>
    </location>
</feature>
<evidence type="ECO:0000313" key="9">
    <source>
        <dbReference type="EMBL" id="SFU19056.1"/>
    </source>
</evidence>
<dbReference type="GO" id="GO:0009279">
    <property type="term" value="C:cell outer membrane"/>
    <property type="evidence" value="ECO:0007669"/>
    <property type="project" value="UniProtKB-SubCell"/>
</dbReference>
<reference evidence="10" key="1">
    <citation type="submission" date="2016-10" db="EMBL/GenBank/DDBJ databases">
        <authorList>
            <person name="Varghese N."/>
            <person name="Submissions S."/>
        </authorList>
    </citation>
    <scope>NUCLEOTIDE SEQUENCE [LARGE SCALE GENOMIC DNA]</scope>
    <source>
        <strain evidence="10">DSM 23445</strain>
    </source>
</reference>
<evidence type="ECO:0000256" key="7">
    <source>
        <dbReference type="PROSITE-ProRule" id="PRU01360"/>
    </source>
</evidence>
<comment type="subcellular location">
    <subcellularLocation>
        <location evidence="1 7">Cell outer membrane</location>
        <topology evidence="1 7">Multi-pass membrane protein</topology>
    </subcellularLocation>
</comment>
<evidence type="ECO:0000256" key="1">
    <source>
        <dbReference type="ARBA" id="ARBA00004571"/>
    </source>
</evidence>
<dbReference type="SUPFAM" id="SSF49464">
    <property type="entry name" value="Carboxypeptidase regulatory domain-like"/>
    <property type="match status" value="1"/>
</dbReference>
<keyword evidence="6 7" id="KW-0998">Cell outer membrane</keyword>
<dbReference type="InterPro" id="IPR036942">
    <property type="entry name" value="Beta-barrel_TonB_sf"/>
</dbReference>
<evidence type="ECO:0000256" key="6">
    <source>
        <dbReference type="ARBA" id="ARBA00023237"/>
    </source>
</evidence>
<dbReference type="InterPro" id="IPR039426">
    <property type="entry name" value="TonB-dep_rcpt-like"/>
</dbReference>
<proteinExistence type="inferred from homology"/>
<accession>A0A1I7E550</accession>
<evidence type="ECO:0000256" key="4">
    <source>
        <dbReference type="ARBA" id="ARBA00022692"/>
    </source>
</evidence>